<name>A0A183UQC7_TOXCA</name>
<keyword evidence="5" id="KW-1015">Disulfide bond</keyword>
<reference evidence="7 8" key="2">
    <citation type="submission" date="2018-11" db="EMBL/GenBank/DDBJ databases">
        <authorList>
            <consortium name="Pathogen Informatics"/>
        </authorList>
    </citation>
    <scope>NUCLEOTIDE SEQUENCE [LARGE SCALE GENOMIC DNA]</scope>
</reference>
<dbReference type="AlphaFoldDB" id="A0A183UQC7"/>
<dbReference type="PROSITE" id="PS50092">
    <property type="entry name" value="TSP1"/>
    <property type="match status" value="9"/>
</dbReference>
<dbReference type="Pfam" id="PF00090">
    <property type="entry name" value="TSP_1"/>
    <property type="match status" value="9"/>
</dbReference>
<dbReference type="Proteomes" id="UP000050794">
    <property type="component" value="Unassembled WGS sequence"/>
</dbReference>
<dbReference type="WBParaSite" id="TCNE_0001069701-mRNA-1">
    <property type="protein sequence ID" value="TCNE_0001069701-mRNA-1"/>
    <property type="gene ID" value="TCNE_0001069701"/>
</dbReference>
<feature type="region of interest" description="Disordered" evidence="6">
    <location>
        <begin position="313"/>
        <end position="353"/>
    </location>
</feature>
<dbReference type="PANTHER" id="PTHR22906:SF43">
    <property type="entry name" value="PROPERDIN"/>
    <property type="match status" value="1"/>
</dbReference>
<organism evidence="8 9">
    <name type="scientific">Toxocara canis</name>
    <name type="common">Canine roundworm</name>
    <dbReference type="NCBI Taxonomy" id="6265"/>
    <lineage>
        <taxon>Eukaryota</taxon>
        <taxon>Metazoa</taxon>
        <taxon>Ecdysozoa</taxon>
        <taxon>Nematoda</taxon>
        <taxon>Chromadorea</taxon>
        <taxon>Rhabditida</taxon>
        <taxon>Spirurina</taxon>
        <taxon>Ascaridomorpha</taxon>
        <taxon>Ascaridoidea</taxon>
        <taxon>Toxocaridae</taxon>
        <taxon>Toxocara</taxon>
    </lineage>
</organism>
<dbReference type="SUPFAM" id="SSF82895">
    <property type="entry name" value="TSP-1 type 1 repeat"/>
    <property type="match status" value="9"/>
</dbReference>
<sequence>MIGDCLLHGLTATEMRTDPPPISRIATNGLQLHDYFTLSEPHRNSLTGGIVEDFISIQHKQVETLCVRMHNNTAFLGVQPYSKLLVYTASDCQKSCMDQYPRCTAVVFYYINSVSKNHLCYLFDRNSVNENVTLVPVKPINRQDMVRALEIVIDCHEFDPFPPLADPFVMSSDKVTREKREVGYRRPIETVGPWSPWSPCSRSRKQTRSQICEYGRNIQRRSCPAQMPTAATSYANAQVFPDTQYPPAPYFHPPAHSEEYIRRMAEHVQQMAQACCNKQEHAEMLQAHPAVPFPTPCPVVCPFTRTAAAAMPPQQFLPMPPTRPVYGDQESDDDRYAGFGDHSGSEDRGSYGQSFNGYSGDSLRGAMGMGERPGFVPPPVPVWSIWSPWSSCSVSCGPGVQERTRVCEGSGFCHGDNVEQRPCELRPCKAWSDWCEWSPCKASCGIGERTRRRYCELGNLRCEGPDFEVEKCDAGPCPEWTPWEEWTPCTVTCGGGIMRRHRFCRNGFCPGSSVEEIQCGMEPCPFWSEWSPYSRCSVSCGLDGVMTRQRTCIGGQNCPGDGFEEVPCPNLPPCPQWTEWDDWSQCSVSCGHGVLTRQRTCLGGFCPGERVEQVPCDLPPCAFWSQWEEWTSCSVSCGEGVKHRQRICQYGSECEGPSEETQFCLGPPCPVWTEWSDWSRCNAECGPGEKTRFRQCLAAGVPMEGCFGPKVEAVPCNERPCCHWSDWHPWSNCDRPCGGGRMSRERVCQRDGFGFHEGCRCPGQDRELRECNMQPCIPVCHWTPWCSWSACSAVEPCTTGIITRSRQCVGDPGCNCYGFADETHSCRSECTRSRPPPPSPQQELCAHTPTPSPSCH</sequence>
<dbReference type="PANTHER" id="PTHR22906">
    <property type="entry name" value="PROPERDIN"/>
    <property type="match status" value="1"/>
</dbReference>
<evidence type="ECO:0000256" key="5">
    <source>
        <dbReference type="ARBA" id="ARBA00023157"/>
    </source>
</evidence>
<evidence type="ECO:0000256" key="3">
    <source>
        <dbReference type="ARBA" id="ARBA00022729"/>
    </source>
</evidence>
<evidence type="ECO:0000313" key="7">
    <source>
        <dbReference type="EMBL" id="VDM42018.1"/>
    </source>
</evidence>
<evidence type="ECO:0000313" key="8">
    <source>
        <dbReference type="Proteomes" id="UP000050794"/>
    </source>
</evidence>
<dbReference type="InterPro" id="IPR052065">
    <property type="entry name" value="Compl_asym_regulator"/>
</dbReference>
<evidence type="ECO:0000313" key="9">
    <source>
        <dbReference type="WBParaSite" id="TCNE_0001069701-mRNA-1"/>
    </source>
</evidence>
<dbReference type="EMBL" id="UYWY01020586">
    <property type="protein sequence ID" value="VDM42018.1"/>
    <property type="molecule type" value="Genomic_DNA"/>
</dbReference>
<gene>
    <name evidence="7" type="ORF">TCNE_LOCUS10697</name>
</gene>
<keyword evidence="4" id="KW-0677">Repeat</keyword>
<keyword evidence="2" id="KW-0964">Secreted</keyword>
<keyword evidence="3" id="KW-0732">Signal</keyword>
<reference evidence="9" key="1">
    <citation type="submission" date="2016-06" db="UniProtKB">
        <authorList>
            <consortium name="WormBaseParasite"/>
        </authorList>
    </citation>
    <scope>IDENTIFICATION</scope>
</reference>
<evidence type="ECO:0000256" key="1">
    <source>
        <dbReference type="ARBA" id="ARBA00004613"/>
    </source>
</evidence>
<dbReference type="InterPro" id="IPR000884">
    <property type="entry name" value="TSP1_rpt"/>
</dbReference>
<evidence type="ECO:0000256" key="6">
    <source>
        <dbReference type="SAM" id="MobiDB-lite"/>
    </source>
</evidence>
<dbReference type="InterPro" id="IPR036383">
    <property type="entry name" value="TSP1_rpt_sf"/>
</dbReference>
<accession>A0A183UQC7</accession>
<protein>
    <submittedName>
        <fullName evidence="9">Hemicentin-1</fullName>
    </submittedName>
</protein>
<evidence type="ECO:0000256" key="2">
    <source>
        <dbReference type="ARBA" id="ARBA00022525"/>
    </source>
</evidence>
<keyword evidence="8" id="KW-1185">Reference proteome</keyword>
<evidence type="ECO:0000256" key="4">
    <source>
        <dbReference type="ARBA" id="ARBA00022737"/>
    </source>
</evidence>
<proteinExistence type="predicted"/>
<dbReference type="SMART" id="SM00209">
    <property type="entry name" value="TSP1"/>
    <property type="match status" value="10"/>
</dbReference>
<dbReference type="Gene3D" id="2.20.100.10">
    <property type="entry name" value="Thrombospondin type-1 (TSP1) repeat"/>
    <property type="match status" value="8"/>
</dbReference>
<feature type="region of interest" description="Disordered" evidence="6">
    <location>
        <begin position="832"/>
        <end position="856"/>
    </location>
</feature>
<comment type="subcellular location">
    <subcellularLocation>
        <location evidence="1">Secreted</location>
    </subcellularLocation>
</comment>